<dbReference type="Gene3D" id="2.80.10.50">
    <property type="match status" value="1"/>
</dbReference>
<keyword evidence="4" id="KW-1185">Reference proteome</keyword>
<feature type="chain" id="PRO_5011732228" evidence="1">
    <location>
        <begin position="38"/>
        <end position="433"/>
    </location>
</feature>
<dbReference type="SUPFAM" id="SSF50370">
    <property type="entry name" value="Ricin B-like lectins"/>
    <property type="match status" value="1"/>
</dbReference>
<dbReference type="RefSeq" id="WP_091620390.1">
    <property type="nucleotide sequence ID" value="NZ_FOEF01000011.1"/>
</dbReference>
<feature type="domain" description="Ricin B lectin" evidence="2">
    <location>
        <begin position="294"/>
        <end position="433"/>
    </location>
</feature>
<dbReference type="AlphaFoldDB" id="A0A1H8Y6W9"/>
<dbReference type="CDD" id="cd00161">
    <property type="entry name" value="beta-trefoil_Ricin-like"/>
    <property type="match status" value="1"/>
</dbReference>
<dbReference type="Pfam" id="PF00652">
    <property type="entry name" value="Ricin_B_lectin"/>
    <property type="match status" value="1"/>
</dbReference>
<gene>
    <name evidence="3" type="ORF">SAMN04489732_111216</name>
</gene>
<accession>A0A1H8Y6W9</accession>
<evidence type="ECO:0000313" key="3">
    <source>
        <dbReference type="EMBL" id="SEP47806.1"/>
    </source>
</evidence>
<dbReference type="SMART" id="SM00458">
    <property type="entry name" value="RICIN"/>
    <property type="match status" value="1"/>
</dbReference>
<dbReference type="STRING" id="394193.SAMN04489732_111216"/>
<feature type="signal peptide" evidence="1">
    <location>
        <begin position="1"/>
        <end position="37"/>
    </location>
</feature>
<dbReference type="Gene3D" id="3.40.50.880">
    <property type="match status" value="1"/>
</dbReference>
<sequence>MSVKRRPFGLVGKALAFFAACLGLAFGSPALSSHAAAATPFKVLAFYSGTYDAAHISFEKEANVWFPQQAAANGFSYSSTNNWDQLTSITPDQAQVVMFFDDQPQSQAQFEGFQRYMNAGGAFFGFHVSAYNDDSTPTYANWFHNDFLGTGRFVSNSWGPTAETLKIENRTHPSTVNLPATIQSSVSEWYSWQNDLRQNPNISILASLDPSTFPVGDDPNQTWYSGYYPIMWTNKNYKMLYANFGHNKMNYDTNTALSSTFESADQNKFVLDGLRWLGGASSDGGTPPSGGISPTAWYPVVNKANGKCVDARSAASANGTVIQQYACNATNAQQFQFQPTSGGYVRVNNRTDPAQVIDVSNVATTDNAGLQLWAYSGGANQQWQPVSEGGGYYHFVARNSGKCLTVPGGSTADSVQLVQSACTGGAAQSFHVA</sequence>
<dbReference type="InterPro" id="IPR029062">
    <property type="entry name" value="Class_I_gatase-like"/>
</dbReference>
<proteinExistence type="predicted"/>
<evidence type="ECO:0000313" key="4">
    <source>
        <dbReference type="Proteomes" id="UP000198582"/>
    </source>
</evidence>
<dbReference type="InterPro" id="IPR029010">
    <property type="entry name" value="ThuA-like"/>
</dbReference>
<keyword evidence="1" id="KW-0732">Signal</keyword>
<dbReference type="SUPFAM" id="SSF52317">
    <property type="entry name" value="Class I glutamine amidotransferase-like"/>
    <property type="match status" value="1"/>
</dbReference>
<dbReference type="EMBL" id="FOEF01000011">
    <property type="protein sequence ID" value="SEP47806.1"/>
    <property type="molecule type" value="Genomic_DNA"/>
</dbReference>
<dbReference type="Proteomes" id="UP000198582">
    <property type="component" value="Unassembled WGS sequence"/>
</dbReference>
<dbReference type="OrthoDB" id="3296611at2"/>
<dbReference type="Pfam" id="PF06283">
    <property type="entry name" value="ThuA"/>
    <property type="match status" value="1"/>
</dbReference>
<dbReference type="InterPro" id="IPR000772">
    <property type="entry name" value="Ricin_B_lectin"/>
</dbReference>
<evidence type="ECO:0000259" key="2">
    <source>
        <dbReference type="SMART" id="SM00458"/>
    </source>
</evidence>
<evidence type="ECO:0000256" key="1">
    <source>
        <dbReference type="SAM" id="SignalP"/>
    </source>
</evidence>
<keyword evidence="3" id="KW-0430">Lectin</keyword>
<dbReference type="PANTHER" id="PTHR40469">
    <property type="entry name" value="SECRETED GLYCOSYL HYDROLASE"/>
    <property type="match status" value="1"/>
</dbReference>
<protein>
    <submittedName>
        <fullName evidence="3">Ricin-type beta-trefoil lectin domain-containing protein</fullName>
    </submittedName>
</protein>
<dbReference type="PROSITE" id="PS50231">
    <property type="entry name" value="RICIN_B_LECTIN"/>
    <property type="match status" value="1"/>
</dbReference>
<reference evidence="3 4" key="1">
    <citation type="submission" date="2016-10" db="EMBL/GenBank/DDBJ databases">
        <authorList>
            <person name="de Groot N.N."/>
        </authorList>
    </citation>
    <scope>NUCLEOTIDE SEQUENCE [LARGE SCALE GENOMIC DNA]</scope>
    <source>
        <strain evidence="3 4">DSM 44993</strain>
    </source>
</reference>
<dbReference type="PANTHER" id="PTHR40469:SF2">
    <property type="entry name" value="GALACTOSE-BINDING DOMAIN-LIKE SUPERFAMILY PROTEIN"/>
    <property type="match status" value="1"/>
</dbReference>
<dbReference type="InterPro" id="IPR035992">
    <property type="entry name" value="Ricin_B-like_lectins"/>
</dbReference>
<dbReference type="GO" id="GO:0030246">
    <property type="term" value="F:carbohydrate binding"/>
    <property type="evidence" value="ECO:0007669"/>
    <property type="project" value="UniProtKB-KW"/>
</dbReference>
<name>A0A1H8Y6W9_9PSEU</name>
<organism evidence="3 4">
    <name type="scientific">Amycolatopsis saalfeldensis</name>
    <dbReference type="NCBI Taxonomy" id="394193"/>
    <lineage>
        <taxon>Bacteria</taxon>
        <taxon>Bacillati</taxon>
        <taxon>Actinomycetota</taxon>
        <taxon>Actinomycetes</taxon>
        <taxon>Pseudonocardiales</taxon>
        <taxon>Pseudonocardiaceae</taxon>
        <taxon>Amycolatopsis</taxon>
    </lineage>
</organism>